<evidence type="ECO:0000313" key="9">
    <source>
        <dbReference type="EMBL" id="UYQ93002.1"/>
    </source>
</evidence>
<feature type="transmembrane region" description="Helical" evidence="6">
    <location>
        <begin position="397"/>
        <end position="416"/>
    </location>
</feature>
<feature type="transmembrane region" description="Helical" evidence="6">
    <location>
        <begin position="316"/>
        <end position="334"/>
    </location>
</feature>
<reference evidence="9" key="1">
    <citation type="submission" date="2022-10" db="EMBL/GenBank/DDBJ databases">
        <title>Chitinophaga sp. nov., isolated from soil.</title>
        <authorList>
            <person name="Jeon C.O."/>
        </authorList>
    </citation>
    <scope>NUCLEOTIDE SEQUENCE</scope>
    <source>
        <strain evidence="9">R8</strain>
    </source>
</reference>
<evidence type="ECO:0000313" key="10">
    <source>
        <dbReference type="Proteomes" id="UP001162741"/>
    </source>
</evidence>
<dbReference type="Pfam" id="PF13567">
    <property type="entry name" value="DUF4131"/>
    <property type="match status" value="1"/>
</dbReference>
<dbReference type="RefSeq" id="WP_264281154.1">
    <property type="nucleotide sequence ID" value="NZ_CP107006.1"/>
</dbReference>
<accession>A0ABY6J467</accession>
<sequence length="689" mass="77943">MFVPLFKSAPFVRLLPPFIAGIMVQQYCLYTLLPMLLSSLSILVLLVVSSLLPMRIRFQVKKCQDVLTVLLAGHMGMLSAYAYDIRHAPHWVGPLEKDSCVLQVTLLEPLVEKRASWKALAAVKGRVVDGVVRPCQGYTILYFAKDSVKPLLDYGSILLVRNKLQRIKGAGNPGAFDYGVYCARSNIYHQAYLHESDWRRLPGRDERRVMRWLLEVKQYCLTLVRKHVGGPEAGLAQALLIGYRDEMDEEVVQAYTNTGVVHIIAISGLHLGLIYVSLVWLLSWMPGGRASSLLKVVVILIVLWGFSIVTGASASVLRSAVMFTMIAIGQFVLVRHTNIFNTLAASAFLLLCYNPCFIMDVGFQLSYLAVLSILIFYKPLYGLWEIRATWLDKLWQMVAVTLSAQLLTIPICLYYFHQFPNFFLLANLVAVPLSTIILYAEIFLVVFGSVSVLGHWLGWAVSWGIKIMNGVVVWVNGLPHAVSDNLWLGGTEALLLYMLTGCFAIWWLLKKRYAFFAVLVCWVGQAAIRTWHQLYAQQQRMMIVYNIPGSSVLGFIEGQRQMLLGDTISPKQTAFHLRPAHMKYRMLNDSVAGFLRERNVLQFYHIRCVLIDGRVNYQPSSHKLKTDYVLMLHNPSVSISQLSEQFEFSAVIFDASNQAKRIRNWKNECKALTLRSFSVPEQGAFVLNL</sequence>
<evidence type="ECO:0000256" key="4">
    <source>
        <dbReference type="ARBA" id="ARBA00022989"/>
    </source>
</evidence>
<evidence type="ECO:0000259" key="8">
    <source>
        <dbReference type="Pfam" id="PF13567"/>
    </source>
</evidence>
<dbReference type="NCBIfam" id="TIGR00360">
    <property type="entry name" value="ComEC_N-term"/>
    <property type="match status" value="1"/>
</dbReference>
<feature type="domain" description="ComEC/Rec2-related protein" evidence="7">
    <location>
        <begin position="239"/>
        <end position="509"/>
    </location>
</feature>
<feature type="transmembrane region" description="Helical" evidence="6">
    <location>
        <begin position="260"/>
        <end position="281"/>
    </location>
</feature>
<feature type="transmembrane region" description="Helical" evidence="6">
    <location>
        <begin position="423"/>
        <end position="450"/>
    </location>
</feature>
<feature type="transmembrane region" description="Helical" evidence="6">
    <location>
        <begin position="456"/>
        <end position="475"/>
    </location>
</feature>
<keyword evidence="3 6" id="KW-0812">Transmembrane</keyword>
<evidence type="ECO:0000256" key="1">
    <source>
        <dbReference type="ARBA" id="ARBA00004651"/>
    </source>
</evidence>
<dbReference type="Pfam" id="PF03772">
    <property type="entry name" value="Competence"/>
    <property type="match status" value="1"/>
</dbReference>
<dbReference type="PANTHER" id="PTHR30619">
    <property type="entry name" value="DNA INTERNALIZATION/COMPETENCE PROTEIN COMEC/REC2"/>
    <property type="match status" value="1"/>
</dbReference>
<dbReference type="InterPro" id="IPR025405">
    <property type="entry name" value="DUF4131"/>
</dbReference>
<evidence type="ECO:0000256" key="6">
    <source>
        <dbReference type="SAM" id="Phobius"/>
    </source>
</evidence>
<comment type="subcellular location">
    <subcellularLocation>
        <location evidence="1">Cell membrane</location>
        <topology evidence="1">Multi-pass membrane protein</topology>
    </subcellularLocation>
</comment>
<dbReference type="PANTHER" id="PTHR30619:SF1">
    <property type="entry name" value="RECOMBINATION PROTEIN 2"/>
    <property type="match status" value="1"/>
</dbReference>
<keyword evidence="10" id="KW-1185">Reference proteome</keyword>
<keyword evidence="5 6" id="KW-0472">Membrane</keyword>
<dbReference type="EMBL" id="CP107006">
    <property type="protein sequence ID" value="UYQ93002.1"/>
    <property type="molecule type" value="Genomic_DNA"/>
</dbReference>
<organism evidence="9 10">
    <name type="scientific">Chitinophaga horti</name>
    <dbReference type="NCBI Taxonomy" id="2920382"/>
    <lineage>
        <taxon>Bacteria</taxon>
        <taxon>Pseudomonadati</taxon>
        <taxon>Bacteroidota</taxon>
        <taxon>Chitinophagia</taxon>
        <taxon>Chitinophagales</taxon>
        <taxon>Chitinophagaceae</taxon>
        <taxon>Chitinophaga</taxon>
    </lineage>
</organism>
<dbReference type="Proteomes" id="UP001162741">
    <property type="component" value="Chromosome"/>
</dbReference>
<feature type="transmembrane region" description="Helical" evidence="6">
    <location>
        <begin position="487"/>
        <end position="507"/>
    </location>
</feature>
<evidence type="ECO:0000256" key="3">
    <source>
        <dbReference type="ARBA" id="ARBA00022692"/>
    </source>
</evidence>
<feature type="transmembrane region" description="Helical" evidence="6">
    <location>
        <begin position="346"/>
        <end position="377"/>
    </location>
</feature>
<dbReference type="InterPro" id="IPR004477">
    <property type="entry name" value="ComEC_N"/>
</dbReference>
<gene>
    <name evidence="9" type="ORF">MKQ68_23255</name>
</gene>
<protein>
    <submittedName>
        <fullName evidence="9">ComEC family competence protein</fullName>
    </submittedName>
</protein>
<evidence type="ECO:0000256" key="5">
    <source>
        <dbReference type="ARBA" id="ARBA00023136"/>
    </source>
</evidence>
<proteinExistence type="predicted"/>
<feature type="domain" description="DUF4131" evidence="8">
    <location>
        <begin position="41"/>
        <end position="197"/>
    </location>
</feature>
<feature type="transmembrane region" description="Helical" evidence="6">
    <location>
        <begin position="293"/>
        <end position="310"/>
    </location>
</feature>
<dbReference type="InterPro" id="IPR052159">
    <property type="entry name" value="Competence_DNA_uptake"/>
</dbReference>
<evidence type="ECO:0000259" key="7">
    <source>
        <dbReference type="Pfam" id="PF03772"/>
    </source>
</evidence>
<name>A0ABY6J467_9BACT</name>
<keyword evidence="4 6" id="KW-1133">Transmembrane helix</keyword>
<feature type="transmembrane region" description="Helical" evidence="6">
    <location>
        <begin position="513"/>
        <end position="532"/>
    </location>
</feature>
<feature type="transmembrane region" description="Helical" evidence="6">
    <location>
        <begin position="32"/>
        <end position="54"/>
    </location>
</feature>
<keyword evidence="2" id="KW-1003">Cell membrane</keyword>
<evidence type="ECO:0000256" key="2">
    <source>
        <dbReference type="ARBA" id="ARBA00022475"/>
    </source>
</evidence>